<evidence type="ECO:0000256" key="3">
    <source>
        <dbReference type="ARBA" id="ARBA00023175"/>
    </source>
</evidence>
<evidence type="ECO:0000256" key="4">
    <source>
        <dbReference type="ARBA" id="ARBA00038114"/>
    </source>
</evidence>
<dbReference type="OrthoDB" id="273640at2759"/>
<dbReference type="RefSeq" id="XP_028545602.1">
    <property type="nucleotide sequence ID" value="XM_028689801.1"/>
</dbReference>
<evidence type="ECO:0000313" key="7">
    <source>
        <dbReference type="Proteomes" id="UP000195521"/>
    </source>
</evidence>
<gene>
    <name evidence="6" type="ORF">PGO_132850</name>
</gene>
<dbReference type="OMA" id="LKYDNCI"/>
<proteinExistence type="inferred from homology"/>
<evidence type="ECO:0000313" key="6">
    <source>
        <dbReference type="EMBL" id="GAW83013.1"/>
    </source>
</evidence>
<keyword evidence="7" id="KW-1185">Reference proteome</keyword>
<dbReference type="AlphaFoldDB" id="A0A1Y1JRA9"/>
<dbReference type="Pfam" id="PF10211">
    <property type="entry name" value="Ax_dynein_light"/>
    <property type="match status" value="1"/>
</dbReference>
<keyword evidence="1" id="KW-0243">Dynein</keyword>
<keyword evidence="3" id="KW-0505">Motor protein</keyword>
<feature type="coiled-coil region" evidence="5">
    <location>
        <begin position="187"/>
        <end position="250"/>
    </location>
</feature>
<organism evidence="6 7">
    <name type="scientific">Plasmodium gonderi</name>
    <dbReference type="NCBI Taxonomy" id="77519"/>
    <lineage>
        <taxon>Eukaryota</taxon>
        <taxon>Sar</taxon>
        <taxon>Alveolata</taxon>
        <taxon>Apicomplexa</taxon>
        <taxon>Aconoidasida</taxon>
        <taxon>Haemosporida</taxon>
        <taxon>Plasmodiidae</taxon>
        <taxon>Plasmodium</taxon>
        <taxon>Plasmodium (Plasmodium)</taxon>
    </lineage>
</organism>
<dbReference type="PANTHER" id="PTHR13183">
    <property type="entry name" value="AXONEMAL INNER ARM DYNEIN LIGHT CHAIN 28"/>
    <property type="match status" value="1"/>
</dbReference>
<dbReference type="GO" id="GO:0005930">
    <property type="term" value="C:axoneme"/>
    <property type="evidence" value="ECO:0007669"/>
    <property type="project" value="TreeGrafter"/>
</dbReference>
<reference evidence="7" key="1">
    <citation type="submission" date="2017-04" db="EMBL/GenBank/DDBJ databases">
        <title>Plasmodium gonderi genome.</title>
        <authorList>
            <person name="Arisue N."/>
            <person name="Honma H."/>
            <person name="Kawai S."/>
            <person name="Tougan T."/>
            <person name="Tanabe K."/>
            <person name="Horii T."/>
        </authorList>
    </citation>
    <scope>NUCLEOTIDE SEQUENCE [LARGE SCALE GENOMIC DNA]</scope>
    <source>
        <strain evidence="7">ATCC 30045</strain>
    </source>
</reference>
<sequence length="257" mass="30986">MQDYLSEYNKDLKYDNCIIVEHEEEKNKNAKDESCVKDKNIVRVIQEIRKKLRSNVLYKNENKSALFNVPIYNLFPFKCVKGKKEDHIYYVCRTTNEEDVLICLKKIKEIISKIYIKNMLIEKEFLDDLFSVFMELCRQVSVKCFQRGVLLKHLFNYNIILLFHYHKLVKSSLAFNLKKEIKRNNTINNLQTQIDKKKEATKSLKNEILKTYQLIENEKKNAQWEMSEVNIIYQNKIDKLKKNNQRRRDEFTRLLKL</sequence>
<dbReference type="InterPro" id="IPR019347">
    <property type="entry name" value="Axonemal_dynein_light_chain"/>
</dbReference>
<evidence type="ECO:0000256" key="2">
    <source>
        <dbReference type="ARBA" id="ARBA00023054"/>
    </source>
</evidence>
<evidence type="ECO:0000256" key="1">
    <source>
        <dbReference type="ARBA" id="ARBA00023017"/>
    </source>
</evidence>
<name>A0A1Y1JRA9_PLAGO</name>
<dbReference type="PANTHER" id="PTHR13183:SF0">
    <property type="entry name" value="AXONEMAL DYNEIN LIGHT INTERMEDIATE POLYPEPTIDE 1"/>
    <property type="match status" value="1"/>
</dbReference>
<dbReference type="EMBL" id="BDQF01000014">
    <property type="protein sequence ID" value="GAW83013.1"/>
    <property type="molecule type" value="Genomic_DNA"/>
</dbReference>
<protein>
    <submittedName>
        <fullName evidence="6">Dynein-associated protein</fullName>
    </submittedName>
</protein>
<comment type="caution">
    <text evidence="6">The sequence shown here is derived from an EMBL/GenBank/DDBJ whole genome shotgun (WGS) entry which is preliminary data.</text>
</comment>
<dbReference type="GeneID" id="39749751"/>
<comment type="similarity">
    <text evidence="4">Belongs to the inner dynein arm light chain family.</text>
</comment>
<evidence type="ECO:0000256" key="5">
    <source>
        <dbReference type="SAM" id="Coils"/>
    </source>
</evidence>
<dbReference type="GO" id="GO:0030286">
    <property type="term" value="C:dynein complex"/>
    <property type="evidence" value="ECO:0007669"/>
    <property type="project" value="UniProtKB-KW"/>
</dbReference>
<dbReference type="GO" id="GO:0045504">
    <property type="term" value="F:dynein heavy chain binding"/>
    <property type="evidence" value="ECO:0007669"/>
    <property type="project" value="TreeGrafter"/>
</dbReference>
<keyword evidence="2 5" id="KW-0175">Coiled coil</keyword>
<dbReference type="Proteomes" id="UP000195521">
    <property type="component" value="Unassembled WGS sequence"/>
</dbReference>
<accession>A0A1Y1JRA9</accession>